<gene>
    <name evidence="1" type="ORF">Pint_28931</name>
</gene>
<comment type="caution">
    <text evidence="1">The sequence shown here is derived from an EMBL/GenBank/DDBJ whole genome shotgun (WGS) entry which is preliminary data.</text>
</comment>
<reference evidence="2" key="1">
    <citation type="journal article" date="2023" name="G3 (Bethesda)">
        <title>Genome assembly and association tests identify interacting loci associated with vigor, precocity, and sex in interspecific pistachio rootstocks.</title>
        <authorList>
            <person name="Palmer W."/>
            <person name="Jacygrad E."/>
            <person name="Sagayaradj S."/>
            <person name="Cavanaugh K."/>
            <person name="Han R."/>
            <person name="Bertier L."/>
            <person name="Beede B."/>
            <person name="Kafkas S."/>
            <person name="Golino D."/>
            <person name="Preece J."/>
            <person name="Michelmore R."/>
        </authorList>
    </citation>
    <scope>NUCLEOTIDE SEQUENCE [LARGE SCALE GENOMIC DNA]</scope>
</reference>
<evidence type="ECO:0000313" key="1">
    <source>
        <dbReference type="EMBL" id="KAJ0007283.1"/>
    </source>
</evidence>
<organism evidence="1 2">
    <name type="scientific">Pistacia integerrima</name>
    <dbReference type="NCBI Taxonomy" id="434235"/>
    <lineage>
        <taxon>Eukaryota</taxon>
        <taxon>Viridiplantae</taxon>
        <taxon>Streptophyta</taxon>
        <taxon>Embryophyta</taxon>
        <taxon>Tracheophyta</taxon>
        <taxon>Spermatophyta</taxon>
        <taxon>Magnoliopsida</taxon>
        <taxon>eudicotyledons</taxon>
        <taxon>Gunneridae</taxon>
        <taxon>Pentapetalae</taxon>
        <taxon>rosids</taxon>
        <taxon>malvids</taxon>
        <taxon>Sapindales</taxon>
        <taxon>Anacardiaceae</taxon>
        <taxon>Pistacia</taxon>
    </lineage>
</organism>
<evidence type="ECO:0000313" key="2">
    <source>
        <dbReference type="Proteomes" id="UP001163603"/>
    </source>
</evidence>
<dbReference type="Proteomes" id="UP001163603">
    <property type="component" value="Chromosome 15"/>
</dbReference>
<protein>
    <submittedName>
        <fullName evidence="1">Uncharacterized protein</fullName>
    </submittedName>
</protein>
<name>A0ACC0WZ22_9ROSI</name>
<sequence>MNGPMFYKGIYHLFYQYNPQGATAGSGNLSWGHSTSTDLINWTPHEEAINPSQPYDINGCWSGSATILPGGKPAILYTGRDPNNKQIQNLALPKNLSDPLLIEWVKSTENPVMEPLEQIDPGSFRDPTTAWLGPDDTWRVIIGSQFNNTGLAILYRSKDFVNWTKAEQPLHSEEEMECGSARISSHMIGTYNVTADKFIPDQGSMDAEVEKLRENPVNLPSKLLGEGSLLEVSNIKAAQADVEISFRISEFEKAEVMDPSWTDPESLCIQKGASVKGALGPFGLLVLASKNLKEYTAVFFRIFKNPNKYAVLMCSDQRSSSLNNDNKKTTYGAFLDVDPVHDKLSLRSLIDHSIVESFGGGGKACMTARVYPTMATDDEAHLYAFNYGTEKINITNLSAWSMKKARIN</sequence>
<dbReference type="EMBL" id="CM047750">
    <property type="protein sequence ID" value="KAJ0007283.1"/>
    <property type="molecule type" value="Genomic_DNA"/>
</dbReference>
<keyword evidence="2" id="KW-1185">Reference proteome</keyword>
<accession>A0ACC0WZ22</accession>
<proteinExistence type="predicted"/>